<evidence type="ECO:0008006" key="10">
    <source>
        <dbReference type="Google" id="ProtNLM"/>
    </source>
</evidence>
<dbReference type="PANTHER" id="PTHR48012">
    <property type="entry name" value="STERILE20-LIKE KINASE, ISOFORM B-RELATED"/>
    <property type="match status" value="1"/>
</dbReference>
<dbReference type="InterPro" id="IPR011009">
    <property type="entry name" value="Kinase-like_dom_sf"/>
</dbReference>
<comment type="caution">
    <text evidence="8">The sequence shown here is derived from an EMBL/GenBank/DDBJ whole genome shotgun (WGS) entry which is preliminary data.</text>
</comment>
<feature type="compositionally biased region" description="Polar residues" evidence="4">
    <location>
        <begin position="801"/>
        <end position="813"/>
    </location>
</feature>
<dbReference type="GO" id="GO:0005524">
    <property type="term" value="F:ATP binding"/>
    <property type="evidence" value="ECO:0007669"/>
    <property type="project" value="UniProtKB-KW"/>
</dbReference>
<keyword evidence="2" id="KW-0547">Nucleotide-binding</keyword>
<evidence type="ECO:0000259" key="6">
    <source>
        <dbReference type="PROSITE" id="PS50011"/>
    </source>
</evidence>
<dbReference type="PROSITE" id="PS50011">
    <property type="entry name" value="PROTEIN_KINASE_DOM"/>
    <property type="match status" value="1"/>
</dbReference>
<evidence type="ECO:0000256" key="1">
    <source>
        <dbReference type="ARBA" id="ARBA00008874"/>
    </source>
</evidence>
<dbReference type="InterPro" id="IPR036047">
    <property type="entry name" value="F-box-like_dom_sf"/>
</dbReference>
<dbReference type="Pfam" id="PF00069">
    <property type="entry name" value="Pkinase"/>
    <property type="match status" value="1"/>
</dbReference>
<evidence type="ECO:0000256" key="5">
    <source>
        <dbReference type="SAM" id="Phobius"/>
    </source>
</evidence>
<evidence type="ECO:0000313" key="8">
    <source>
        <dbReference type="EMBL" id="KAK0405210.1"/>
    </source>
</evidence>
<feature type="region of interest" description="Disordered" evidence="4">
    <location>
        <begin position="801"/>
        <end position="837"/>
    </location>
</feature>
<dbReference type="SMART" id="SM00256">
    <property type="entry name" value="FBOX"/>
    <property type="match status" value="1"/>
</dbReference>
<dbReference type="Gene3D" id="1.20.1280.50">
    <property type="match status" value="1"/>
</dbReference>
<dbReference type="Pfam" id="PF12937">
    <property type="entry name" value="F-box-like"/>
    <property type="match status" value="1"/>
</dbReference>
<dbReference type="GO" id="GO:0005737">
    <property type="term" value="C:cytoplasm"/>
    <property type="evidence" value="ECO:0007669"/>
    <property type="project" value="TreeGrafter"/>
</dbReference>
<dbReference type="SUPFAM" id="SSF56112">
    <property type="entry name" value="Protein kinase-like (PK-like)"/>
    <property type="match status" value="1"/>
</dbReference>
<comment type="similarity">
    <text evidence="1">Belongs to the protein kinase superfamily. STE Ser/Thr protein kinase family. STE20 subfamily.</text>
</comment>
<keyword evidence="5" id="KW-0472">Membrane</keyword>
<name>A0AA39HGS1_9BILA</name>
<dbReference type="SMART" id="SM00220">
    <property type="entry name" value="S_TKc"/>
    <property type="match status" value="1"/>
</dbReference>
<sequence length="1055" mass="120046">MRFKLPLIKRQNSQNFGVLFENLPVDVKVFIFEKLPLADLRRCRLVCSQWNDVIYGCMKPLRIRLTINFPSEGTPQMCAVKSVTKADLDKWPTAMTVSSIVCEGFSDSYSSQWSDFICEIMEMPICKHVDELKTVNILHSELSTKKLLRHAALSKLTEVSFCDQRFTPRMISEICRFAKENPLLRGFHLSGFDVDHFEEIFDTIQRSLSVVDCTVLAKRGTCTSDQILIFLQALVDSHRNLYLHGLSIDDLQFNGAMRQLKALHRRGHHLAFFSSDPATSKPDICVVFDKTAGPAAMLVCSTEENDLFRTKFLGALIREELQTQKPYSTIMIKIAGDFEFNEDELRIDVTISGLDEPLKGNYFDCTQLERALHTWFARKFDQFPFSFSAKIDSSRLPKIGRLLPWRRAEPEIDPDSEHPPLLFWDTVFGATGSASRRLSTTTHADRSPKPLPSDFASGPATMYQRQHSPLHKQLLTVLNQTIPKDDKIRLRNFDDQYAKTKMLGQGRFGEVAKFQKKGTNECISGKIVNMEMFNHYLQDIAKIKARLETFIKEYRILHRLSNGPGKERLAQFIGIFSDQERLIVFTEYMAGGSVKDLLADQALPEEVAYKYFYQASEGLDFLHNQRPPVIHRDIKAANLLITVDDTIKLANFGLVRDLAVDGFGIAVASEVTVDFRGTLLYVAPEVLTSQLGPGNRKAYGRPADVWALGCTFIEMLVRNPPHFEYFGKIEIHSELLQRASGPPEDQLPYLSKNLIPTASKNIRFIVDKIFEKQPELRPTVTHLVNVMNAVEKSPHASISNLYGEAQPSTSGQNEEGGEERANIQPEAAAERSRRKRPVLQKTANFDSSIEEVEGSPILKRKNEKEVPKKEREKVKLFSNVREFLNYNWFKAYYFSTILCKSVGFVLAFLILGIGSLLVFFFTALGIVTVARAVIHHFCECDLSSPKYILISGIFLILLFALFFSCCLIALGEYKFRMANRDIRKSRFFVPRPSKDIELFGVKVVKSKKDPLQGVEQKEEIIEASEMQNLYGAHRQDDRNFGDLYYEKEEGNESGM</sequence>
<dbReference type="InterPro" id="IPR050629">
    <property type="entry name" value="STE20/SPS1-PAK"/>
</dbReference>
<evidence type="ECO:0000256" key="3">
    <source>
        <dbReference type="ARBA" id="ARBA00022840"/>
    </source>
</evidence>
<feature type="transmembrane region" description="Helical" evidence="5">
    <location>
        <begin position="947"/>
        <end position="970"/>
    </location>
</feature>
<keyword evidence="5" id="KW-0812">Transmembrane</keyword>
<dbReference type="Proteomes" id="UP001175271">
    <property type="component" value="Unassembled WGS sequence"/>
</dbReference>
<feature type="domain" description="Protein kinase" evidence="6">
    <location>
        <begin position="497"/>
        <end position="798"/>
    </location>
</feature>
<dbReference type="InterPro" id="IPR000719">
    <property type="entry name" value="Prot_kinase_dom"/>
</dbReference>
<organism evidence="8 9">
    <name type="scientific">Steinernema hermaphroditum</name>
    <dbReference type="NCBI Taxonomy" id="289476"/>
    <lineage>
        <taxon>Eukaryota</taxon>
        <taxon>Metazoa</taxon>
        <taxon>Ecdysozoa</taxon>
        <taxon>Nematoda</taxon>
        <taxon>Chromadorea</taxon>
        <taxon>Rhabditida</taxon>
        <taxon>Tylenchina</taxon>
        <taxon>Panagrolaimomorpha</taxon>
        <taxon>Strongyloidoidea</taxon>
        <taxon>Steinernematidae</taxon>
        <taxon>Steinernema</taxon>
    </lineage>
</organism>
<dbReference type="Gene3D" id="1.10.510.10">
    <property type="entry name" value="Transferase(Phosphotransferase) domain 1"/>
    <property type="match status" value="1"/>
</dbReference>
<keyword evidence="9" id="KW-1185">Reference proteome</keyword>
<reference evidence="8" key="1">
    <citation type="submission" date="2023-06" db="EMBL/GenBank/DDBJ databases">
        <title>Genomic analysis of the entomopathogenic nematode Steinernema hermaphroditum.</title>
        <authorList>
            <person name="Schwarz E.M."/>
            <person name="Heppert J.K."/>
            <person name="Baniya A."/>
            <person name="Schwartz H.T."/>
            <person name="Tan C.-H."/>
            <person name="Antoshechkin I."/>
            <person name="Sternberg P.W."/>
            <person name="Goodrich-Blair H."/>
            <person name="Dillman A.R."/>
        </authorList>
    </citation>
    <scope>NUCLEOTIDE SEQUENCE</scope>
    <source>
        <strain evidence="8">PS9179</strain>
        <tissue evidence="8">Whole animal</tissue>
    </source>
</reference>
<dbReference type="SUPFAM" id="SSF81383">
    <property type="entry name" value="F-box domain"/>
    <property type="match status" value="1"/>
</dbReference>
<gene>
    <name evidence="8" type="ORF">QR680_017858</name>
</gene>
<dbReference type="AlphaFoldDB" id="A0AA39HGS1"/>
<evidence type="ECO:0000259" key="7">
    <source>
        <dbReference type="PROSITE" id="PS50181"/>
    </source>
</evidence>
<feature type="region of interest" description="Disordered" evidence="4">
    <location>
        <begin position="435"/>
        <end position="460"/>
    </location>
</feature>
<dbReference type="GO" id="GO:0004674">
    <property type="term" value="F:protein serine/threonine kinase activity"/>
    <property type="evidence" value="ECO:0007669"/>
    <property type="project" value="TreeGrafter"/>
</dbReference>
<feature type="domain" description="F-box" evidence="7">
    <location>
        <begin position="17"/>
        <end position="65"/>
    </location>
</feature>
<dbReference type="InterPro" id="IPR001810">
    <property type="entry name" value="F-box_dom"/>
</dbReference>
<dbReference type="Gene3D" id="3.30.200.20">
    <property type="entry name" value="Phosphorylase Kinase, domain 1"/>
    <property type="match status" value="1"/>
</dbReference>
<dbReference type="InterPro" id="IPR008271">
    <property type="entry name" value="Ser/Thr_kinase_AS"/>
</dbReference>
<proteinExistence type="inferred from homology"/>
<evidence type="ECO:0000313" key="9">
    <source>
        <dbReference type="Proteomes" id="UP001175271"/>
    </source>
</evidence>
<dbReference type="PROSITE" id="PS50181">
    <property type="entry name" value="FBOX"/>
    <property type="match status" value="1"/>
</dbReference>
<protein>
    <recommendedName>
        <fullName evidence="10">Protein kinase domain-containing protein</fullName>
    </recommendedName>
</protein>
<keyword evidence="3" id="KW-0067">ATP-binding</keyword>
<accession>A0AA39HGS1</accession>
<dbReference type="EMBL" id="JAUCMV010000004">
    <property type="protein sequence ID" value="KAK0405210.1"/>
    <property type="molecule type" value="Genomic_DNA"/>
</dbReference>
<dbReference type="PROSITE" id="PS00108">
    <property type="entry name" value="PROTEIN_KINASE_ST"/>
    <property type="match status" value="1"/>
</dbReference>
<feature type="transmembrane region" description="Helical" evidence="5">
    <location>
        <begin position="902"/>
        <end position="927"/>
    </location>
</feature>
<keyword evidence="5" id="KW-1133">Transmembrane helix</keyword>
<evidence type="ECO:0000256" key="4">
    <source>
        <dbReference type="SAM" id="MobiDB-lite"/>
    </source>
</evidence>
<evidence type="ECO:0000256" key="2">
    <source>
        <dbReference type="ARBA" id="ARBA00022741"/>
    </source>
</evidence>